<dbReference type="FunFam" id="3.30.70.1230:FF:000016">
    <property type="entry name" value="Adenylate/guanylate cyclase domain-containing protein"/>
    <property type="match status" value="1"/>
</dbReference>
<dbReference type="PROSITE" id="PS50125">
    <property type="entry name" value="GUANYLATE_CYCLASE_2"/>
    <property type="match status" value="1"/>
</dbReference>
<gene>
    <name evidence="9" type="ORF">DXZ20_23340</name>
</gene>
<dbReference type="InterPro" id="IPR003018">
    <property type="entry name" value="GAF"/>
</dbReference>
<dbReference type="PROSITE" id="PS50112">
    <property type="entry name" value="PAS"/>
    <property type="match status" value="1"/>
</dbReference>
<dbReference type="Pfam" id="PF01590">
    <property type="entry name" value="GAF"/>
    <property type="match status" value="2"/>
</dbReference>
<dbReference type="Gene3D" id="3.30.70.1230">
    <property type="entry name" value="Nucleotide cyclase"/>
    <property type="match status" value="1"/>
</dbReference>
<evidence type="ECO:0000256" key="6">
    <source>
        <dbReference type="ARBA" id="ARBA00023136"/>
    </source>
</evidence>
<proteinExistence type="inferred from homology"/>
<keyword evidence="10" id="KW-1185">Reference proteome</keyword>
<dbReference type="EMBL" id="QXHD01000004">
    <property type="protein sequence ID" value="NEZ58525.1"/>
    <property type="molecule type" value="Genomic_DNA"/>
</dbReference>
<evidence type="ECO:0000259" key="8">
    <source>
        <dbReference type="PROSITE" id="PS50125"/>
    </source>
</evidence>
<dbReference type="Gene3D" id="3.30.450.40">
    <property type="match status" value="2"/>
</dbReference>
<keyword evidence="4" id="KW-0812">Transmembrane</keyword>
<evidence type="ECO:0000313" key="9">
    <source>
        <dbReference type="EMBL" id="NEZ58525.1"/>
    </source>
</evidence>
<dbReference type="GO" id="GO:0035556">
    <property type="term" value="P:intracellular signal transduction"/>
    <property type="evidence" value="ECO:0007669"/>
    <property type="project" value="InterPro"/>
</dbReference>
<evidence type="ECO:0000256" key="5">
    <source>
        <dbReference type="ARBA" id="ARBA00022989"/>
    </source>
</evidence>
<dbReference type="PANTHER" id="PTHR43081:SF1">
    <property type="entry name" value="ADENYLATE CYCLASE, TERMINAL-DIFFERENTIATION SPECIFIC"/>
    <property type="match status" value="1"/>
</dbReference>
<dbReference type="SMART" id="SM00044">
    <property type="entry name" value="CYCc"/>
    <property type="match status" value="1"/>
</dbReference>
<dbReference type="CDD" id="cd07302">
    <property type="entry name" value="CHD"/>
    <property type="match status" value="1"/>
</dbReference>
<dbReference type="AlphaFoldDB" id="A0A6M0RQK0"/>
<accession>A0A6M0RQK0</accession>
<dbReference type="GO" id="GO:0004016">
    <property type="term" value="F:adenylate cyclase activity"/>
    <property type="evidence" value="ECO:0007669"/>
    <property type="project" value="UniProtKB-ARBA"/>
</dbReference>
<comment type="caution">
    <text evidence="9">The sequence shown here is derived from an EMBL/GenBank/DDBJ whole genome shotgun (WGS) entry which is preliminary data.</text>
</comment>
<evidence type="ECO:0000259" key="7">
    <source>
        <dbReference type="PROSITE" id="PS50112"/>
    </source>
</evidence>
<name>A0A6M0RQK0_9CYAN</name>
<evidence type="ECO:0000256" key="4">
    <source>
        <dbReference type="ARBA" id="ARBA00022692"/>
    </source>
</evidence>
<dbReference type="PANTHER" id="PTHR43081">
    <property type="entry name" value="ADENYLATE CYCLASE, TERMINAL-DIFFERENTIATION SPECIFIC-RELATED"/>
    <property type="match status" value="1"/>
</dbReference>
<keyword evidence="5" id="KW-1133">Transmembrane helix</keyword>
<dbReference type="Gene3D" id="3.30.450.20">
    <property type="entry name" value="PAS domain"/>
    <property type="match status" value="1"/>
</dbReference>
<keyword evidence="6" id="KW-0472">Membrane</keyword>
<evidence type="ECO:0000256" key="2">
    <source>
        <dbReference type="ARBA" id="ARBA00005381"/>
    </source>
</evidence>
<dbReference type="SUPFAM" id="SSF55785">
    <property type="entry name" value="PYP-like sensor domain (PAS domain)"/>
    <property type="match status" value="1"/>
</dbReference>
<dbReference type="SUPFAM" id="SSF55073">
    <property type="entry name" value="Nucleotide cyclase"/>
    <property type="match status" value="1"/>
</dbReference>
<dbReference type="SMART" id="SM00065">
    <property type="entry name" value="GAF"/>
    <property type="match status" value="2"/>
</dbReference>
<organism evidence="9 10">
    <name type="scientific">Adonisia turfae CCMR0081</name>
    <dbReference type="NCBI Taxonomy" id="2292702"/>
    <lineage>
        <taxon>Bacteria</taxon>
        <taxon>Bacillati</taxon>
        <taxon>Cyanobacteriota</taxon>
        <taxon>Adonisia</taxon>
        <taxon>Adonisia turfae</taxon>
    </lineage>
</organism>
<keyword evidence="3" id="KW-1003">Cell membrane</keyword>
<comment type="similarity">
    <text evidence="2">Belongs to the adenylyl cyclase class-3 family.</text>
</comment>
<dbReference type="Pfam" id="PF13188">
    <property type="entry name" value="PAS_8"/>
    <property type="match status" value="1"/>
</dbReference>
<evidence type="ECO:0000313" key="10">
    <source>
        <dbReference type="Proteomes" id="UP000481033"/>
    </source>
</evidence>
<dbReference type="GO" id="GO:0006171">
    <property type="term" value="P:cAMP biosynthetic process"/>
    <property type="evidence" value="ECO:0007669"/>
    <property type="project" value="TreeGrafter"/>
</dbReference>
<dbReference type="RefSeq" id="WP_163701144.1">
    <property type="nucleotide sequence ID" value="NZ_QXHD01000004.1"/>
</dbReference>
<dbReference type="InterPro" id="IPR001054">
    <property type="entry name" value="A/G_cyclase"/>
</dbReference>
<dbReference type="InterPro" id="IPR029787">
    <property type="entry name" value="Nucleotide_cyclase"/>
</dbReference>
<dbReference type="CDD" id="cd00130">
    <property type="entry name" value="PAS"/>
    <property type="match status" value="1"/>
</dbReference>
<dbReference type="Pfam" id="PF00211">
    <property type="entry name" value="Guanylate_cyc"/>
    <property type="match status" value="1"/>
</dbReference>
<protein>
    <submittedName>
        <fullName evidence="9">Adenylate/guanylate cyclase domain-containing protein</fullName>
    </submittedName>
</protein>
<dbReference type="SUPFAM" id="SSF55781">
    <property type="entry name" value="GAF domain-like"/>
    <property type="match status" value="2"/>
</dbReference>
<dbReference type="InterPro" id="IPR029016">
    <property type="entry name" value="GAF-like_dom_sf"/>
</dbReference>
<dbReference type="InterPro" id="IPR000014">
    <property type="entry name" value="PAS"/>
</dbReference>
<dbReference type="Proteomes" id="UP000481033">
    <property type="component" value="Unassembled WGS sequence"/>
</dbReference>
<dbReference type="GO" id="GO:0030313">
    <property type="term" value="C:cell envelope"/>
    <property type="evidence" value="ECO:0007669"/>
    <property type="project" value="UniProtKB-SubCell"/>
</dbReference>
<evidence type="ECO:0000256" key="1">
    <source>
        <dbReference type="ARBA" id="ARBA00004196"/>
    </source>
</evidence>
<dbReference type="InterPro" id="IPR050697">
    <property type="entry name" value="Adenylyl/Guanylyl_Cyclase_3/4"/>
</dbReference>
<evidence type="ECO:0000256" key="3">
    <source>
        <dbReference type="ARBA" id="ARBA00022475"/>
    </source>
</evidence>
<feature type="domain" description="Guanylate cyclase" evidence="8">
    <location>
        <begin position="602"/>
        <end position="734"/>
    </location>
</feature>
<dbReference type="InterPro" id="IPR035965">
    <property type="entry name" value="PAS-like_dom_sf"/>
</dbReference>
<sequence>MAQSSADSTLARLSQGTMPGRLKAQVRHLSKPRFIELLELIIQEFEYFLKAINLINNQSLETLLEELLEAFTLKIGQILQADRTTIFIVDEENQELWSKIAQGAGEKAVEIRIPMGKGIAGYVAETRKTLNIPSAYDDPRFNRATDEETGYHTKNILCMPIFSDGVNVVAVVQLLNKIGGNRFTLQDEKEFESFARSIGVLLESCNSFYTAARTQKGLNALLNAISSLEQSLELEVTLQSVMAEARKLMQADRSTLWLMDGNQLWSKVQSADGTELMELRQANDKDSIVGYVASTGETLNIPDAYKDSRFNRSADERTGYRTHSILCMPVFNSSGKIMGVTQLINKMQGAFTRSDESFMRAFNTQAGIALENAQLFENVLVEKQYQKDILQSLSDAVISTDMGGRIVTINETALSLLGCPMDESVIVEGESLEALQKTWEEKLIGRLLWEVVPIENLRSRLADSLEFGTHQYVPEQTLQVALTTVKDQLVMLVPAEIRRKSSTFIPREHDDTNQTYYLWGQRSDAIKAYENVHHLEHSINLTVNPLTDPGGGVRGGLVVLEDISQEKRMKTTLYRYMTPSVADQVMALGEDSLMVGKRRDVTVLFSDIRGYTTLTERLEASQVVSMLNEYFETMVEAVFNHQGTLDKFIGDALMAVFGAPLPLENHGWSAVEAALDMRERLVHFNRSRQANSQPKINIGIGLSSGEVVSGNIGSRRKMEYTVIGDGVNLSSRLEGVTKQYGCDIVMSEHTYARCRDLVWVRELDLTRVKGKTKPVKIYELIGSRQNHQLDQATQDFLDLYKQARKAYTSQKFTRALDLFTRAKVMRPQDKAVSVHIARIHSYLENPPPADWDGVYVMTTK</sequence>
<reference evidence="9 10" key="1">
    <citation type="journal article" date="2020" name="Microb. Ecol.">
        <title>Ecogenomics of the Marine Benthic Filamentous Cyanobacterium Adonisia.</title>
        <authorList>
            <person name="Walter J.M."/>
            <person name="Coutinho F.H."/>
            <person name="Leomil L."/>
            <person name="Hargreaves P.I."/>
            <person name="Campeao M.E."/>
            <person name="Vieira V.V."/>
            <person name="Silva B.S."/>
            <person name="Fistarol G.O."/>
            <person name="Salomon P.S."/>
            <person name="Sawabe T."/>
            <person name="Mino S."/>
            <person name="Hosokawa M."/>
            <person name="Miyashita H."/>
            <person name="Maruyama F."/>
            <person name="van Verk M.C."/>
            <person name="Dutilh B.E."/>
            <person name="Thompson C.C."/>
            <person name="Thompson F.L."/>
        </authorList>
    </citation>
    <scope>NUCLEOTIDE SEQUENCE [LARGE SCALE GENOMIC DNA]</scope>
    <source>
        <strain evidence="9 10">CCMR0081</strain>
    </source>
</reference>
<comment type="subcellular location">
    <subcellularLocation>
        <location evidence="1">Cell envelope</location>
    </subcellularLocation>
</comment>
<feature type="domain" description="PAS" evidence="7">
    <location>
        <begin position="382"/>
        <end position="423"/>
    </location>
</feature>